<dbReference type="InterPro" id="IPR000527">
    <property type="entry name" value="Flag_Lring"/>
</dbReference>
<evidence type="ECO:0000256" key="7">
    <source>
        <dbReference type="HAMAP-Rule" id="MF_00415"/>
    </source>
</evidence>
<organism evidence="9 10">
    <name type="scientific">Lawsonia intracellularis (strain PHE/MN1-00)</name>
    <dbReference type="NCBI Taxonomy" id="363253"/>
    <lineage>
        <taxon>Bacteria</taxon>
        <taxon>Pseudomonadati</taxon>
        <taxon>Thermodesulfobacteriota</taxon>
        <taxon>Desulfovibrionia</taxon>
        <taxon>Desulfovibrionales</taxon>
        <taxon>Desulfovibrionaceae</taxon>
        <taxon>Lawsonia</taxon>
    </lineage>
</organism>
<keyword evidence="3 7" id="KW-0732">Signal</keyword>
<accession>Q1MQD0</accession>
<keyword evidence="7" id="KW-0449">Lipoprotein</keyword>
<evidence type="ECO:0000256" key="3">
    <source>
        <dbReference type="ARBA" id="ARBA00022729"/>
    </source>
</evidence>
<reference evidence="9 10" key="1">
    <citation type="submission" date="2005-11" db="EMBL/GenBank/DDBJ databases">
        <title>The complete genome sequence of Lawsonia intracellularis: the causative agent of proliferative enteropathy.</title>
        <authorList>
            <person name="Kaur K."/>
            <person name="Zhang Q."/>
            <person name="Beckler D."/>
            <person name="Munir S."/>
            <person name="Li L."/>
            <person name="Kinsley K."/>
            <person name="Herron L."/>
            <person name="Peterson A."/>
            <person name="May B."/>
            <person name="Singh S."/>
            <person name="Gebhart C."/>
            <person name="Kapur V."/>
        </authorList>
    </citation>
    <scope>NUCLEOTIDE SEQUENCE [LARGE SCALE GENOMIC DNA]</scope>
    <source>
        <strain evidence="9 10">PHE/MN1-00</strain>
    </source>
</reference>
<comment type="similarity">
    <text evidence="2 7">Belongs to the FlgH family.</text>
</comment>
<comment type="subcellular location">
    <subcellularLocation>
        <location evidence="7">Cell outer membrane</location>
        <topology evidence="7">Lipid-anchor</topology>
    </subcellularLocation>
    <subcellularLocation>
        <location evidence="7">Bacterial flagellum basal body</location>
    </subcellularLocation>
</comment>
<evidence type="ECO:0000313" key="10">
    <source>
        <dbReference type="Proteomes" id="UP000002430"/>
    </source>
</evidence>
<dbReference type="EMBL" id="AM180252">
    <property type="protein sequence ID" value="CAJ54797.1"/>
    <property type="molecule type" value="Genomic_DNA"/>
</dbReference>
<gene>
    <name evidence="9" type="primary">flgG</name>
    <name evidence="7" type="synonym">flgH</name>
    <name evidence="9" type="ordered locus">LI0743</name>
</gene>
<evidence type="ECO:0000256" key="4">
    <source>
        <dbReference type="ARBA" id="ARBA00023136"/>
    </source>
</evidence>
<dbReference type="HOGENOM" id="CLU_069313_1_1_7"/>
<evidence type="ECO:0000256" key="2">
    <source>
        <dbReference type="ARBA" id="ARBA00006929"/>
    </source>
</evidence>
<evidence type="ECO:0000256" key="1">
    <source>
        <dbReference type="ARBA" id="ARBA00002591"/>
    </source>
</evidence>
<dbReference type="PRINTS" id="PR01008">
    <property type="entry name" value="FLGLRINGFLGH"/>
</dbReference>
<keyword evidence="9" id="KW-0966">Cell projection</keyword>
<comment type="subunit">
    <text evidence="7">The basal body constitutes a major portion of the flagellar organelle and consists of four rings (L,P,S, and M) mounted on a central rod.</text>
</comment>
<protein>
    <recommendedName>
        <fullName evidence="7">Flagellar L-ring protein</fullName>
    </recommendedName>
    <alternativeName>
        <fullName evidence="7">Basal body L-ring protein</fullName>
    </alternativeName>
</protein>
<keyword evidence="5 7" id="KW-0975">Bacterial flagellum</keyword>
<dbReference type="GO" id="GO:0071973">
    <property type="term" value="P:bacterial-type flagellum-dependent cell motility"/>
    <property type="evidence" value="ECO:0007669"/>
    <property type="project" value="InterPro"/>
</dbReference>
<feature type="chain" id="PRO_5008968996" description="Flagellar L-ring protein" evidence="8">
    <location>
        <begin position="20"/>
        <end position="230"/>
    </location>
</feature>
<keyword evidence="9" id="KW-0282">Flagellum</keyword>
<keyword evidence="4 7" id="KW-0472">Membrane</keyword>
<proteinExistence type="inferred from homology"/>
<dbReference type="GO" id="GO:0009279">
    <property type="term" value="C:cell outer membrane"/>
    <property type="evidence" value="ECO:0007669"/>
    <property type="project" value="UniProtKB-SubCell"/>
</dbReference>
<comment type="function">
    <text evidence="1 7">Assembles around the rod to form the L-ring and probably protects the motor/basal body from shearing forces during rotation.</text>
</comment>
<dbReference type="STRING" id="363253.LI0743"/>
<dbReference type="Pfam" id="PF02107">
    <property type="entry name" value="FlgH"/>
    <property type="match status" value="1"/>
</dbReference>
<dbReference type="OrthoDB" id="9789227at2"/>
<dbReference type="PANTHER" id="PTHR34933">
    <property type="entry name" value="FLAGELLAR L-RING PROTEIN"/>
    <property type="match status" value="1"/>
</dbReference>
<dbReference type="GO" id="GO:0003774">
    <property type="term" value="F:cytoskeletal motor activity"/>
    <property type="evidence" value="ECO:0007669"/>
    <property type="project" value="InterPro"/>
</dbReference>
<keyword evidence="6 7" id="KW-0998">Cell outer membrane</keyword>
<feature type="signal peptide" evidence="8">
    <location>
        <begin position="1"/>
        <end position="19"/>
    </location>
</feature>
<dbReference type="HAMAP" id="MF_00415">
    <property type="entry name" value="FlgH"/>
    <property type="match status" value="1"/>
</dbReference>
<evidence type="ECO:0000256" key="5">
    <source>
        <dbReference type="ARBA" id="ARBA00023143"/>
    </source>
</evidence>
<dbReference type="RefSeq" id="WP_011526826.1">
    <property type="nucleotide sequence ID" value="NC_008011.1"/>
</dbReference>
<dbReference type="NCBIfam" id="NF009336">
    <property type="entry name" value="PRK12696.1"/>
    <property type="match status" value="1"/>
</dbReference>
<keyword evidence="9" id="KW-0969">Cilium</keyword>
<dbReference type="PANTHER" id="PTHR34933:SF1">
    <property type="entry name" value="FLAGELLAR L-RING PROTEIN"/>
    <property type="match status" value="1"/>
</dbReference>
<keyword evidence="10" id="KW-1185">Reference proteome</keyword>
<sequence>MKKLLFTSGCILILTGCSAPNKTPVVAPPITPPPAYVEPEDSYSNPGSLYSSAESDGLFADTRARRVGDIVMVKIVENNTAKNKADTTADKKTANTYGIDAFFGRQYIGGGSTKIPVGSVAFDTTSESGTTSTGETKREGAINGTIAARVLRVMPGGLLEIEGVRETRVNNETQYIVITGLIRPMDIEPDNSIMSNRISDAKIAYYGQGVLSEKQKPGWFTRFMDTLWPF</sequence>
<dbReference type="KEGG" id="lip:LI0743"/>
<evidence type="ECO:0000313" key="9">
    <source>
        <dbReference type="EMBL" id="CAJ54797.1"/>
    </source>
</evidence>
<dbReference type="PROSITE" id="PS51257">
    <property type="entry name" value="PROKAR_LIPOPROTEIN"/>
    <property type="match status" value="1"/>
</dbReference>
<dbReference type="GO" id="GO:0009427">
    <property type="term" value="C:bacterial-type flagellum basal body, distal rod, L ring"/>
    <property type="evidence" value="ECO:0007669"/>
    <property type="project" value="InterPro"/>
</dbReference>
<name>Q1MQD0_LAWIP</name>
<evidence type="ECO:0000256" key="6">
    <source>
        <dbReference type="ARBA" id="ARBA00023237"/>
    </source>
</evidence>
<evidence type="ECO:0000256" key="8">
    <source>
        <dbReference type="SAM" id="SignalP"/>
    </source>
</evidence>
<dbReference type="AlphaFoldDB" id="Q1MQD0"/>
<dbReference type="Proteomes" id="UP000002430">
    <property type="component" value="Chromosome"/>
</dbReference>
<dbReference type="eggNOG" id="COG2063">
    <property type="taxonomic scope" value="Bacteria"/>
</dbReference>